<sequence>MGGLVGFQISFSQVPDAFKASLTRPVSAEEVKAAMFSIKGDKAPCSDGLNAGFTGDCIQLKERIVKRLQSWLNRLLSYGGRSQLLYEVLGGMQVYWCSIFILPKRILGEVESLLKGFLWTRAAMRKSGDKIQWDLGSSLQAKVSSIICNGEWSWPRQRNRAIMSIMADTLPYFKPNAENTDKVVWVPAANGKFSVKAAWKMIRNPNPKVP</sequence>
<proteinExistence type="predicted"/>
<evidence type="ECO:0000313" key="2">
    <source>
        <dbReference type="Proteomes" id="UP000585474"/>
    </source>
</evidence>
<name>A0A7J0FI26_9ERIC</name>
<dbReference type="PANTHER" id="PTHR33116">
    <property type="entry name" value="REVERSE TRANSCRIPTASE ZINC-BINDING DOMAIN-CONTAINING PROTEIN-RELATED-RELATED"/>
    <property type="match status" value="1"/>
</dbReference>
<evidence type="ECO:0000313" key="1">
    <source>
        <dbReference type="EMBL" id="GFY97547.1"/>
    </source>
</evidence>
<keyword evidence="2" id="KW-1185">Reference proteome</keyword>
<reference evidence="1 2" key="1">
    <citation type="submission" date="2019-07" db="EMBL/GenBank/DDBJ databases">
        <title>De Novo Assembly of kiwifruit Actinidia rufa.</title>
        <authorList>
            <person name="Sugita-Konishi S."/>
            <person name="Sato K."/>
            <person name="Mori E."/>
            <person name="Abe Y."/>
            <person name="Kisaki G."/>
            <person name="Hamano K."/>
            <person name="Suezawa K."/>
            <person name="Otani M."/>
            <person name="Fukuda T."/>
            <person name="Manabe T."/>
            <person name="Gomi K."/>
            <person name="Tabuchi M."/>
            <person name="Akimitsu K."/>
            <person name="Kataoka I."/>
        </authorList>
    </citation>
    <scope>NUCLEOTIDE SEQUENCE [LARGE SCALE GENOMIC DNA]</scope>
    <source>
        <strain evidence="2">cv. Fuchu</strain>
    </source>
</reference>
<organism evidence="1 2">
    <name type="scientific">Actinidia rufa</name>
    <dbReference type="NCBI Taxonomy" id="165716"/>
    <lineage>
        <taxon>Eukaryota</taxon>
        <taxon>Viridiplantae</taxon>
        <taxon>Streptophyta</taxon>
        <taxon>Embryophyta</taxon>
        <taxon>Tracheophyta</taxon>
        <taxon>Spermatophyta</taxon>
        <taxon>Magnoliopsida</taxon>
        <taxon>eudicotyledons</taxon>
        <taxon>Gunneridae</taxon>
        <taxon>Pentapetalae</taxon>
        <taxon>asterids</taxon>
        <taxon>Ericales</taxon>
        <taxon>Actinidiaceae</taxon>
        <taxon>Actinidia</taxon>
    </lineage>
</organism>
<dbReference type="OrthoDB" id="1938625at2759"/>
<accession>A0A7J0FI26</accession>
<dbReference type="Proteomes" id="UP000585474">
    <property type="component" value="Unassembled WGS sequence"/>
</dbReference>
<gene>
    <name evidence="1" type="ORF">Acr_12g0000880</name>
</gene>
<dbReference type="AlphaFoldDB" id="A0A7J0FI26"/>
<dbReference type="PANTHER" id="PTHR33116:SF74">
    <property type="entry name" value="RNASE H FAMILY PROTEIN"/>
    <property type="match status" value="1"/>
</dbReference>
<protein>
    <submittedName>
        <fullName evidence="1">Uncharacterized protein</fullName>
    </submittedName>
</protein>
<dbReference type="EMBL" id="BJWL01000012">
    <property type="protein sequence ID" value="GFY97547.1"/>
    <property type="molecule type" value="Genomic_DNA"/>
</dbReference>
<comment type="caution">
    <text evidence="1">The sequence shown here is derived from an EMBL/GenBank/DDBJ whole genome shotgun (WGS) entry which is preliminary data.</text>
</comment>